<dbReference type="AlphaFoldDB" id="A0A841RKV8"/>
<feature type="domain" description="Gfo/Idh/MocA-like oxidoreductase N-terminal" evidence="2">
    <location>
        <begin position="4"/>
        <end position="121"/>
    </location>
</feature>
<dbReference type="EMBL" id="JACHON010000002">
    <property type="protein sequence ID" value="MBB6512253.1"/>
    <property type="molecule type" value="Genomic_DNA"/>
</dbReference>
<dbReference type="InterPro" id="IPR004104">
    <property type="entry name" value="Gfo/Idh/MocA-like_OxRdtase_C"/>
</dbReference>
<dbReference type="InterPro" id="IPR000683">
    <property type="entry name" value="Gfo/Idh/MocA-like_OxRdtase_N"/>
</dbReference>
<name>A0A841RKV8_9BACI</name>
<evidence type="ECO:0000256" key="1">
    <source>
        <dbReference type="ARBA" id="ARBA00010928"/>
    </source>
</evidence>
<evidence type="ECO:0000313" key="5">
    <source>
        <dbReference type="Proteomes" id="UP000572212"/>
    </source>
</evidence>
<gene>
    <name evidence="4" type="ORF">GGQ92_001034</name>
</gene>
<protein>
    <submittedName>
        <fullName evidence="4">Putative dehydrogenase</fullName>
    </submittedName>
</protein>
<dbReference type="Gene3D" id="3.30.360.10">
    <property type="entry name" value="Dihydrodipicolinate Reductase, domain 2"/>
    <property type="match status" value="1"/>
</dbReference>
<dbReference type="Proteomes" id="UP000572212">
    <property type="component" value="Unassembled WGS sequence"/>
</dbReference>
<comment type="caution">
    <text evidence="4">The sequence shown here is derived from an EMBL/GenBank/DDBJ whole genome shotgun (WGS) entry which is preliminary data.</text>
</comment>
<feature type="domain" description="Gfo/Idh/MocA-like oxidoreductase C-terminal" evidence="3">
    <location>
        <begin position="138"/>
        <end position="335"/>
    </location>
</feature>
<accession>A0A841RKV8</accession>
<dbReference type="Pfam" id="PF02894">
    <property type="entry name" value="GFO_IDH_MocA_C"/>
    <property type="match status" value="1"/>
</dbReference>
<dbReference type="PANTHER" id="PTHR43377">
    <property type="entry name" value="BILIVERDIN REDUCTASE A"/>
    <property type="match status" value="1"/>
</dbReference>
<organism evidence="4 5">
    <name type="scientific">Gracilibacillus halotolerans</name>
    <dbReference type="NCBI Taxonomy" id="74386"/>
    <lineage>
        <taxon>Bacteria</taxon>
        <taxon>Bacillati</taxon>
        <taxon>Bacillota</taxon>
        <taxon>Bacilli</taxon>
        <taxon>Bacillales</taxon>
        <taxon>Bacillaceae</taxon>
        <taxon>Gracilibacillus</taxon>
    </lineage>
</organism>
<dbReference type="PANTHER" id="PTHR43377:SF1">
    <property type="entry name" value="BILIVERDIN REDUCTASE A"/>
    <property type="match status" value="1"/>
</dbReference>
<sequence>MEHRIVLAGCGNMANRWLDYVITRDNAEIVALVDISEDAARKKAEQYNLSVPVFTVLKDAILKTHPNLVLDVTIPAAHKDVVTQSLNHGCHVFGEKPMAENLEDAKEIVAVAEQTGKNYTVMQNRRFLPSIRSLRDWLNEGIIGKAHTYHADFFLGPHFGGFRDMMDSPLIVDMAIHTFDQARFISGANAKSVYCYEFNPEGSWYKGNASAVCIFEMDDGSVFTYRGSWCAEGFPTSWEGDWRIIGTKGTAKWDGVHLPTAEVVNKDEKGFFLPTEKVEAPLSWSGREEHDGCLDEMFSSIENDRLAETDCRDNLKSMEMVFAAIQSAKEGRKVYL</sequence>
<dbReference type="SUPFAM" id="SSF55347">
    <property type="entry name" value="Glyceraldehyde-3-phosphate dehydrogenase-like, C-terminal domain"/>
    <property type="match status" value="1"/>
</dbReference>
<dbReference type="Gene3D" id="3.40.50.720">
    <property type="entry name" value="NAD(P)-binding Rossmann-like Domain"/>
    <property type="match status" value="1"/>
</dbReference>
<dbReference type="SUPFAM" id="SSF51735">
    <property type="entry name" value="NAD(P)-binding Rossmann-fold domains"/>
    <property type="match status" value="1"/>
</dbReference>
<evidence type="ECO:0000259" key="2">
    <source>
        <dbReference type="Pfam" id="PF01408"/>
    </source>
</evidence>
<comment type="similarity">
    <text evidence="1">Belongs to the Gfo/Idh/MocA family.</text>
</comment>
<proteinExistence type="inferred from homology"/>
<reference evidence="4 5" key="1">
    <citation type="submission" date="2020-08" db="EMBL/GenBank/DDBJ databases">
        <title>Genomic Encyclopedia of Type Strains, Phase IV (KMG-IV): sequencing the most valuable type-strain genomes for metagenomic binning, comparative biology and taxonomic classification.</title>
        <authorList>
            <person name="Goeker M."/>
        </authorList>
    </citation>
    <scope>NUCLEOTIDE SEQUENCE [LARGE SCALE GENOMIC DNA]</scope>
    <source>
        <strain evidence="4 5">DSM 11805</strain>
    </source>
</reference>
<keyword evidence="5" id="KW-1185">Reference proteome</keyword>
<dbReference type="Pfam" id="PF01408">
    <property type="entry name" value="GFO_IDH_MocA"/>
    <property type="match status" value="1"/>
</dbReference>
<dbReference type="InterPro" id="IPR036291">
    <property type="entry name" value="NAD(P)-bd_dom_sf"/>
</dbReference>
<evidence type="ECO:0000259" key="3">
    <source>
        <dbReference type="Pfam" id="PF02894"/>
    </source>
</evidence>
<dbReference type="GO" id="GO:0000166">
    <property type="term" value="F:nucleotide binding"/>
    <property type="evidence" value="ECO:0007669"/>
    <property type="project" value="InterPro"/>
</dbReference>
<dbReference type="InterPro" id="IPR051450">
    <property type="entry name" value="Gfo/Idh/MocA_Oxidoreductases"/>
</dbReference>
<evidence type="ECO:0000313" key="4">
    <source>
        <dbReference type="EMBL" id="MBB6512253.1"/>
    </source>
</evidence>